<dbReference type="EMBL" id="QXCT01000002">
    <property type="protein sequence ID" value="MDW9255281.1"/>
    <property type="molecule type" value="Genomic_DNA"/>
</dbReference>
<dbReference type="Proteomes" id="UP001272137">
    <property type="component" value="Unassembled WGS sequence"/>
</dbReference>
<name>A0AAW9D3D0_BURTH</name>
<dbReference type="AlphaFoldDB" id="A0AAW9D3D0"/>
<reference evidence="2" key="1">
    <citation type="submission" date="2018-08" db="EMBL/GenBank/DDBJ databases">
        <title>Identification of Burkholderia cepacia strains that express a Burkholderia pseudomallei-like capsular polysaccharide.</title>
        <authorList>
            <person name="Burtnick M.N."/>
            <person name="Vongsouvath M."/>
            <person name="Newton P."/>
            <person name="Wuthiekanun V."/>
            <person name="Limmathurotsakul D."/>
            <person name="Brett P.J."/>
            <person name="Chantratita N."/>
            <person name="Dance D.A."/>
        </authorList>
    </citation>
    <scope>NUCLEOTIDE SEQUENCE</scope>
    <source>
        <strain evidence="2">SBXCC001</strain>
    </source>
</reference>
<feature type="compositionally biased region" description="Basic and acidic residues" evidence="1">
    <location>
        <begin position="1"/>
        <end position="10"/>
    </location>
</feature>
<evidence type="ECO:0000313" key="3">
    <source>
        <dbReference type="Proteomes" id="UP001272137"/>
    </source>
</evidence>
<proteinExistence type="predicted"/>
<accession>A0AAW9D3D0</accession>
<organism evidence="2 3">
    <name type="scientific">Burkholderia thailandensis</name>
    <dbReference type="NCBI Taxonomy" id="57975"/>
    <lineage>
        <taxon>Bacteria</taxon>
        <taxon>Pseudomonadati</taxon>
        <taxon>Pseudomonadota</taxon>
        <taxon>Betaproteobacteria</taxon>
        <taxon>Burkholderiales</taxon>
        <taxon>Burkholderiaceae</taxon>
        <taxon>Burkholderia</taxon>
        <taxon>pseudomallei group</taxon>
    </lineage>
</organism>
<sequence>MAYNRGRHETAAAQSLTRERPSKRAACSGPAHAGPMKP</sequence>
<evidence type="ECO:0000313" key="2">
    <source>
        <dbReference type="EMBL" id="MDW9255281.1"/>
    </source>
</evidence>
<protein>
    <submittedName>
        <fullName evidence="2">Uncharacterized protein</fullName>
    </submittedName>
</protein>
<gene>
    <name evidence="2" type="ORF">C7S16_2983</name>
</gene>
<feature type="region of interest" description="Disordered" evidence="1">
    <location>
        <begin position="1"/>
        <end position="38"/>
    </location>
</feature>
<comment type="caution">
    <text evidence="2">The sequence shown here is derived from an EMBL/GenBank/DDBJ whole genome shotgun (WGS) entry which is preliminary data.</text>
</comment>
<evidence type="ECO:0000256" key="1">
    <source>
        <dbReference type="SAM" id="MobiDB-lite"/>
    </source>
</evidence>